<dbReference type="PANTHER" id="PTHR43038:SF3">
    <property type="entry name" value="ABC TRANSPORTER G FAMILY MEMBER 20 ISOFORM X1"/>
    <property type="match status" value="1"/>
</dbReference>
<dbReference type="InterPro" id="IPR003593">
    <property type="entry name" value="AAA+_ATPase"/>
</dbReference>
<evidence type="ECO:0000313" key="6">
    <source>
        <dbReference type="Proteomes" id="UP001172778"/>
    </source>
</evidence>
<dbReference type="PROSITE" id="PS50893">
    <property type="entry name" value="ABC_TRANSPORTER_2"/>
    <property type="match status" value="2"/>
</dbReference>
<keyword evidence="3 5" id="KW-0067">ATP-binding</keyword>
<reference evidence="5" key="1">
    <citation type="submission" date="2023-03" db="EMBL/GenBank/DDBJ databases">
        <title>Chitinimonas shenzhenensis gen. nov., sp. nov., a novel member of family Burkholderiaceae isolated from activated sludge collected in Shen Zhen, China.</title>
        <authorList>
            <person name="Wang X."/>
        </authorList>
    </citation>
    <scope>NUCLEOTIDE SEQUENCE</scope>
    <source>
        <strain evidence="5">DQS-5</strain>
    </source>
</reference>
<protein>
    <submittedName>
        <fullName evidence="5">ATP-binding cassette domain-containing protein</fullName>
    </submittedName>
</protein>
<feature type="domain" description="ABC transporter" evidence="4">
    <location>
        <begin position="10"/>
        <end position="244"/>
    </location>
</feature>
<feature type="domain" description="ABC transporter" evidence="4">
    <location>
        <begin position="329"/>
        <end position="559"/>
    </location>
</feature>
<dbReference type="InterPro" id="IPR003439">
    <property type="entry name" value="ABC_transporter-like_ATP-bd"/>
</dbReference>
<dbReference type="SUPFAM" id="SSF52540">
    <property type="entry name" value="P-loop containing nucleoside triphosphate hydrolases"/>
    <property type="match status" value="2"/>
</dbReference>
<dbReference type="SMART" id="SM00382">
    <property type="entry name" value="AAA"/>
    <property type="match status" value="2"/>
</dbReference>
<keyword evidence="1" id="KW-1003">Cell membrane</keyword>
<evidence type="ECO:0000256" key="1">
    <source>
        <dbReference type="ARBA" id="ARBA00022475"/>
    </source>
</evidence>
<dbReference type="InterPro" id="IPR017871">
    <property type="entry name" value="ABC_transporter-like_CS"/>
</dbReference>
<dbReference type="Proteomes" id="UP001172778">
    <property type="component" value="Unassembled WGS sequence"/>
</dbReference>
<evidence type="ECO:0000313" key="5">
    <source>
        <dbReference type="EMBL" id="MDK2126873.1"/>
    </source>
</evidence>
<dbReference type="RefSeq" id="WP_284103194.1">
    <property type="nucleotide sequence ID" value="NZ_JARRAF010000059.1"/>
</dbReference>
<name>A0ABT7E3H6_9NEIS</name>
<dbReference type="PROSITE" id="PS00211">
    <property type="entry name" value="ABC_TRANSPORTER_1"/>
    <property type="match status" value="1"/>
</dbReference>
<evidence type="ECO:0000256" key="2">
    <source>
        <dbReference type="ARBA" id="ARBA00022741"/>
    </source>
</evidence>
<organism evidence="5 6">
    <name type="scientific">Parachitinimonas caeni</name>
    <dbReference type="NCBI Taxonomy" id="3031301"/>
    <lineage>
        <taxon>Bacteria</taxon>
        <taxon>Pseudomonadati</taxon>
        <taxon>Pseudomonadota</taxon>
        <taxon>Betaproteobacteria</taxon>
        <taxon>Neisseriales</taxon>
        <taxon>Chitinibacteraceae</taxon>
        <taxon>Parachitinimonas</taxon>
    </lineage>
</organism>
<dbReference type="EMBL" id="JARRAF010000059">
    <property type="protein sequence ID" value="MDK2126873.1"/>
    <property type="molecule type" value="Genomic_DNA"/>
</dbReference>
<dbReference type="PANTHER" id="PTHR43038">
    <property type="entry name" value="ATP-BINDING CASSETTE, SUB-FAMILY H, MEMBER 1"/>
    <property type="match status" value="1"/>
</dbReference>
<dbReference type="Pfam" id="PF00005">
    <property type="entry name" value="ABC_tran"/>
    <property type="match status" value="2"/>
</dbReference>
<keyword evidence="6" id="KW-1185">Reference proteome</keyword>
<keyword evidence="1" id="KW-0472">Membrane</keyword>
<accession>A0ABT7E3H6</accession>
<comment type="caution">
    <text evidence="5">The sequence shown here is derived from an EMBL/GenBank/DDBJ whole genome shotgun (WGS) entry which is preliminary data.</text>
</comment>
<evidence type="ECO:0000259" key="4">
    <source>
        <dbReference type="PROSITE" id="PS50893"/>
    </source>
</evidence>
<evidence type="ECO:0000256" key="3">
    <source>
        <dbReference type="ARBA" id="ARBA00022840"/>
    </source>
</evidence>
<dbReference type="InterPro" id="IPR027417">
    <property type="entry name" value="P-loop_NTPase"/>
</dbReference>
<proteinExistence type="predicted"/>
<sequence length="635" mass="68027">MTEGGKQPVVEARGFRKRYGAQRAVDGLDLTIHAGEIFGLIGPDGAGKSSFMKAVAGVLQFDGGSLSVFGTAIDSDAAAESIKDRIGLMPQGLGQNLYPDLSIEENVDFFARLRLVPQAEAEARKERLFAITRLGKFRARPMKQLSGGMKQKLGLVCTLIHAPLLIVLDEPTTGVDPVSRRDFWAILAELLQETGATALVSTAYLDEASRFDRVLLLHEGRALAAGEPSSLSAAQSGTVLTLHDLQSDEALQLARQFGYLEPRGRDWRLFLAGLNAEAAQAAITTLLGRTVQTRASEPELEDAFIALVGAPPAAPPVVVAQAHGAEPVIEARHLTRRFGDFVAVDDANFRVLPGEVFGLLGANGAGKTTAIKMLNGILPPSSGEGWVAGADMKRAGRAIKARIGYMSQAFSLYTDLTAIENIQLYASIYGLSRQQARERARWIVDMAGLAGFEDALAASLPMGLRQRLALGCALVHSPRVLFLDEPTSGVDPLGRRRFWDILFRLAREEGVAVLVTTHYMSEAERCDKLALMFAGRVVAEGTPASLKQALAARRGKLLALEVEAPRQALVQLQSAGVDASLHGRRLHCFVADPAAEAPRLCQLLASAGLAARALGELPASMEDVFVALMTELEAT</sequence>
<gene>
    <name evidence="5" type="ORF">PZA18_22785</name>
</gene>
<dbReference type="Gene3D" id="3.40.50.300">
    <property type="entry name" value="P-loop containing nucleotide triphosphate hydrolases"/>
    <property type="match status" value="2"/>
</dbReference>
<keyword evidence="2" id="KW-0547">Nucleotide-binding</keyword>
<dbReference type="GO" id="GO:0005524">
    <property type="term" value="F:ATP binding"/>
    <property type="evidence" value="ECO:0007669"/>
    <property type="project" value="UniProtKB-KW"/>
</dbReference>
<dbReference type="CDD" id="cd03230">
    <property type="entry name" value="ABC_DR_subfamily_A"/>
    <property type="match status" value="1"/>
</dbReference>